<feature type="repeat" description="WD" evidence="3">
    <location>
        <begin position="1259"/>
        <end position="1300"/>
    </location>
</feature>
<dbReference type="PROSITE" id="PS00678">
    <property type="entry name" value="WD_REPEATS_1"/>
    <property type="match status" value="4"/>
</dbReference>
<evidence type="ECO:0000256" key="4">
    <source>
        <dbReference type="SAM" id="MobiDB-lite"/>
    </source>
</evidence>
<feature type="domain" description="NACHT" evidence="5">
    <location>
        <begin position="565"/>
        <end position="723"/>
    </location>
</feature>
<keyword evidence="2" id="KW-0677">Repeat</keyword>
<dbReference type="EMBL" id="JAAAUQ010001083">
    <property type="protein sequence ID" value="KAF9143174.1"/>
    <property type="molecule type" value="Genomic_DNA"/>
</dbReference>
<dbReference type="SUPFAM" id="SSF50978">
    <property type="entry name" value="WD40 repeat-like"/>
    <property type="match status" value="2"/>
</dbReference>
<evidence type="ECO:0000313" key="8">
    <source>
        <dbReference type="Proteomes" id="UP000748756"/>
    </source>
</evidence>
<dbReference type="Pfam" id="PF23948">
    <property type="entry name" value="ARM_5"/>
    <property type="match status" value="1"/>
</dbReference>
<feature type="domain" description="Arm-like repeat" evidence="6">
    <location>
        <begin position="109"/>
        <end position="456"/>
    </location>
</feature>
<proteinExistence type="predicted"/>
<feature type="non-terminal residue" evidence="7">
    <location>
        <position position="1699"/>
    </location>
</feature>
<feature type="repeat" description="WD" evidence="3">
    <location>
        <begin position="1558"/>
        <end position="1599"/>
    </location>
</feature>
<dbReference type="SMART" id="SM00320">
    <property type="entry name" value="WD40"/>
    <property type="match status" value="10"/>
</dbReference>
<dbReference type="InterPro" id="IPR027417">
    <property type="entry name" value="P-loop_NTPase"/>
</dbReference>
<gene>
    <name evidence="7" type="ORF">BG015_000523</name>
</gene>
<dbReference type="InterPro" id="IPR001646">
    <property type="entry name" value="5peptide_repeat"/>
</dbReference>
<feature type="region of interest" description="Disordered" evidence="4">
    <location>
        <begin position="1"/>
        <end position="22"/>
    </location>
</feature>
<dbReference type="Gene3D" id="2.130.10.10">
    <property type="entry name" value="YVTN repeat-like/Quinoprotein amine dehydrogenase"/>
    <property type="match status" value="4"/>
</dbReference>
<keyword evidence="8" id="KW-1185">Reference proteome</keyword>
<dbReference type="SUPFAM" id="SSF117289">
    <property type="entry name" value="Nucleoporin domain"/>
    <property type="match status" value="1"/>
</dbReference>
<feature type="repeat" description="WD" evidence="3">
    <location>
        <begin position="1301"/>
        <end position="1336"/>
    </location>
</feature>
<dbReference type="InterPro" id="IPR015943">
    <property type="entry name" value="WD40/YVTN_repeat-like_dom_sf"/>
</dbReference>
<dbReference type="InterPro" id="IPR056251">
    <property type="entry name" value="Arm_rpt_dom"/>
</dbReference>
<dbReference type="Pfam" id="PF00805">
    <property type="entry name" value="Pentapeptide"/>
    <property type="match status" value="1"/>
</dbReference>
<sequence length="1699" mass="189281">MTNDSPVPLLTSAAGDASNKPLPVPPCLDKEISGTFPKNLPKPAIKTNLPSLLGRIEMTHQLVYCNRLILDGQSTSSSIAPTTEGSTGESVNELEFDDTERAWIKDIGQNPVQKDHIHSLVTKVVEAFITDNIKATETIAEVVTLGPVLDHNTYRSLLSCFISKFEQDTILDLALLQGLIQLVESASPGYLEHDDLVRTLTVLRRRLEGTYKAPSEHLYQIVIAISRLLDVMVNSVVKDISRTDDHQPLVIALKKLKDTADPILQFQVDYALQASRYIPDDELALQAALRFGGGVAMAVSGVGSICEIDPDSLLSSLGVLHQAAMQTYEGTKSVLQGMKATQKDGFGTMQSLLEGIRAGTKHEWYLVLLAARTFVRDGRLADFREIIYKALCRDDLAFQFGVCQILAEIAMDLLWDPLTRKQAIDFLGATCNNTAGWKQHSEVNQLIVVILTQLSALSNVVVKDHALFVLQDLAKKRVIATATAIVPYSLNSRLPLPDSSLLLIRAQGIPNLEFDLHRLRQHRLEESSRSIYIPPMAKANLQARDDDLFPLMEKVQEFLSSERQVMLVLGDSGAGKSTFNLELERTLWNDYKERGPIPLFINLSFIDNPARDLIEKQLQHHNFSDDQIREMKLHRRFVLICDGYDESQLKVNIHSTNQFNQSGQWKVKIVISCRTQYLGKDYRSRFQPQLTDRYQRSATNLFQEAVVAPFSKEQIEDYVSRYTPLEPRLWLFEDYMRMLATVPKLVELVSNPFLLTLALEALPVVVKRHQDFSAVRITRVQLYDTFVVHWLDVNKRRLESNTLSVNDRVVFDQLLEAGFTSMGLDYSIRLASAIFDKQAGNPVVQYVQLKDKNTWKAKFFGQDPEVRLLKESSPLSRSGSRFQFLHRSIMEYFYSRTIYNPTRPEDDIGVQGDVMPSTAQLLDTNCPLFQRNLLEEQSIIQFLCERVNPDPNFERQLRSVIDQSKTDATVTIAATNAISILVRAGVAFHGADLQGVKIPGADLSDGQFDSTQFQEADLTGVNLARSWLRQADLSNARLESLRFGELPYLELKMAVARCVYSPNGMMLAIAMTDGSFEVYETTNWSRAHELKGHTKGIKDCAFSPDSQQIVSGGWDNTVRVWDATSGVALFALEEHTDGVLSVVFSPCGKQIASSGGDKSGRVWDSQTGDVLFVLKGHTREVLSVRYSTDGRQLISSGRDNTIRFWNSTTGEPGVVWRPLLEKGYNPVYSPDGRLVAFCYRAGHMILWDTMGIGEPGPTLRGHTGYVTGIALSPNGQWVASASNDYTVKLWDASTGVLISSLTSSTQSMADITFSPDGLQLASGNRDGKVRLWEVATSLLSIEVQGRHLSQVQRLAYSLDGQAIFTLRGRVVQRWEPTTGAHGSGSVSFEFPDVLSIGAKEFPPDGNQFVNGTRDTFAQTLTFSMDTHRPRENPVQVDIATYSPCCRWLAYSFSGNTFRLRDLHSTEQEHVLLELEEGPGGTVSGTAFSRTGQQLAVGSWKGIVWLFDPQTRELLMTKTLVQERILVATYSPNGQQLALGTDTSVYLWNLQSDEPNVKLRGHVGLVCCIAYSPCGQWLASGSEDETVRLWQRQSGEEESWSCVAVVRRFYGSVEDVVWNPMVPMEFVTTSKDGSVRQWRVSSNDSGGGGIVVKMIWGSNLSLLCAESMVFTDAIGLGSMNRKLLVQRGAVDSSLAKLNVE</sequence>
<organism evidence="7 8">
    <name type="scientific">Linnemannia schmuckeri</name>
    <dbReference type="NCBI Taxonomy" id="64567"/>
    <lineage>
        <taxon>Eukaryota</taxon>
        <taxon>Fungi</taxon>
        <taxon>Fungi incertae sedis</taxon>
        <taxon>Mucoromycota</taxon>
        <taxon>Mortierellomycotina</taxon>
        <taxon>Mortierellomycetes</taxon>
        <taxon>Mortierellales</taxon>
        <taxon>Mortierellaceae</taxon>
        <taxon>Linnemannia</taxon>
    </lineage>
</organism>
<keyword evidence="1 3" id="KW-0853">WD repeat</keyword>
<dbReference type="Proteomes" id="UP000748756">
    <property type="component" value="Unassembled WGS sequence"/>
</dbReference>
<dbReference type="Pfam" id="PF00400">
    <property type="entry name" value="WD40"/>
    <property type="match status" value="6"/>
</dbReference>
<dbReference type="CDD" id="cd00200">
    <property type="entry name" value="WD40"/>
    <property type="match status" value="1"/>
</dbReference>
<evidence type="ECO:0000313" key="7">
    <source>
        <dbReference type="EMBL" id="KAF9143174.1"/>
    </source>
</evidence>
<name>A0A9P5RQZ4_9FUNG</name>
<dbReference type="PANTHER" id="PTHR19848">
    <property type="entry name" value="WD40 REPEAT PROTEIN"/>
    <property type="match status" value="1"/>
</dbReference>
<dbReference type="InterPro" id="IPR001680">
    <property type="entry name" value="WD40_rpt"/>
</dbReference>
<dbReference type="InterPro" id="IPR007111">
    <property type="entry name" value="NACHT_NTPase"/>
</dbReference>
<evidence type="ECO:0008006" key="9">
    <source>
        <dbReference type="Google" id="ProtNLM"/>
    </source>
</evidence>
<comment type="caution">
    <text evidence="7">The sequence shown here is derived from an EMBL/GenBank/DDBJ whole genome shotgun (WGS) entry which is preliminary data.</text>
</comment>
<dbReference type="Gene3D" id="2.160.20.80">
    <property type="entry name" value="E3 ubiquitin-protein ligase SopA"/>
    <property type="match status" value="1"/>
</dbReference>
<dbReference type="InterPro" id="IPR020472">
    <property type="entry name" value="WD40_PAC1"/>
</dbReference>
<evidence type="ECO:0000259" key="5">
    <source>
        <dbReference type="Pfam" id="PF05729"/>
    </source>
</evidence>
<dbReference type="PROSITE" id="PS50082">
    <property type="entry name" value="WD_REPEATS_2"/>
    <property type="match status" value="6"/>
</dbReference>
<feature type="repeat" description="WD" evidence="3">
    <location>
        <begin position="1132"/>
        <end position="1173"/>
    </location>
</feature>
<dbReference type="InterPro" id="IPR019775">
    <property type="entry name" value="WD40_repeat_CS"/>
</dbReference>
<dbReference type="PROSITE" id="PS50294">
    <property type="entry name" value="WD_REPEATS_REGION"/>
    <property type="match status" value="6"/>
</dbReference>
<dbReference type="OrthoDB" id="2414723at2759"/>
<feature type="repeat" description="WD" evidence="3">
    <location>
        <begin position="1090"/>
        <end position="1131"/>
    </location>
</feature>
<protein>
    <recommendedName>
        <fullName evidence="9">WD40 repeat-like protein</fullName>
    </recommendedName>
</protein>
<evidence type="ECO:0000259" key="6">
    <source>
        <dbReference type="Pfam" id="PF23948"/>
    </source>
</evidence>
<dbReference type="InterPro" id="IPR036322">
    <property type="entry name" value="WD40_repeat_dom_sf"/>
</dbReference>
<dbReference type="Gene3D" id="3.40.50.300">
    <property type="entry name" value="P-loop containing nucleotide triphosphate hydrolases"/>
    <property type="match status" value="1"/>
</dbReference>
<dbReference type="PANTHER" id="PTHR19848:SF8">
    <property type="entry name" value="F-BOX AND WD REPEAT DOMAIN CONTAINING 7"/>
    <property type="match status" value="1"/>
</dbReference>
<evidence type="ECO:0000256" key="3">
    <source>
        <dbReference type="PROSITE-ProRule" id="PRU00221"/>
    </source>
</evidence>
<evidence type="ECO:0000256" key="2">
    <source>
        <dbReference type="ARBA" id="ARBA00022737"/>
    </source>
</evidence>
<evidence type="ECO:0000256" key="1">
    <source>
        <dbReference type="ARBA" id="ARBA00022574"/>
    </source>
</evidence>
<dbReference type="PRINTS" id="PR00320">
    <property type="entry name" value="GPROTEINBRPT"/>
</dbReference>
<dbReference type="Pfam" id="PF05729">
    <property type="entry name" value="NACHT"/>
    <property type="match status" value="1"/>
</dbReference>
<feature type="repeat" description="WD" evidence="3">
    <location>
        <begin position="1174"/>
        <end position="1215"/>
    </location>
</feature>
<reference evidence="7" key="1">
    <citation type="journal article" date="2020" name="Fungal Divers.">
        <title>Resolving the Mortierellaceae phylogeny through synthesis of multi-gene phylogenetics and phylogenomics.</title>
        <authorList>
            <person name="Vandepol N."/>
            <person name="Liber J."/>
            <person name="Desiro A."/>
            <person name="Na H."/>
            <person name="Kennedy M."/>
            <person name="Barry K."/>
            <person name="Grigoriev I.V."/>
            <person name="Miller A.N."/>
            <person name="O'Donnell K."/>
            <person name="Stajich J.E."/>
            <person name="Bonito G."/>
        </authorList>
    </citation>
    <scope>NUCLEOTIDE SEQUENCE</scope>
    <source>
        <strain evidence="7">NRRL 6426</strain>
    </source>
</reference>
<dbReference type="SUPFAM" id="SSF141571">
    <property type="entry name" value="Pentapeptide repeat-like"/>
    <property type="match status" value="1"/>
</dbReference>
<dbReference type="SUPFAM" id="SSF52540">
    <property type="entry name" value="P-loop containing nucleoside triphosphate hydrolases"/>
    <property type="match status" value="1"/>
</dbReference>
<accession>A0A9P5RQZ4</accession>